<dbReference type="InterPro" id="IPR022761">
    <property type="entry name" value="Fumarate_lyase_N"/>
</dbReference>
<feature type="domain" description="Fumarate lyase N-terminal" evidence="2">
    <location>
        <begin position="14"/>
        <end position="345"/>
    </location>
</feature>
<dbReference type="SUPFAM" id="SSF48557">
    <property type="entry name" value="L-aspartase-like"/>
    <property type="match status" value="1"/>
</dbReference>
<dbReference type="GO" id="GO:0005829">
    <property type="term" value="C:cytosol"/>
    <property type="evidence" value="ECO:0007669"/>
    <property type="project" value="TreeGrafter"/>
</dbReference>
<keyword evidence="1" id="KW-0456">Lyase</keyword>
<dbReference type="PANTHER" id="PTHR42696">
    <property type="entry name" value="ASPARTATE AMMONIA-LYASE"/>
    <property type="match status" value="1"/>
</dbReference>
<dbReference type="PRINTS" id="PR00145">
    <property type="entry name" value="ARGSUCLYASE"/>
</dbReference>
<dbReference type="GO" id="GO:0008797">
    <property type="term" value="F:aspartate ammonia-lyase activity"/>
    <property type="evidence" value="ECO:0007669"/>
    <property type="project" value="TreeGrafter"/>
</dbReference>
<dbReference type="PRINTS" id="PR00149">
    <property type="entry name" value="FUMRATELYASE"/>
</dbReference>
<dbReference type="Pfam" id="PF10415">
    <property type="entry name" value="FumaraseC_C"/>
    <property type="match status" value="1"/>
</dbReference>
<gene>
    <name evidence="4" type="ORF">PITC_033900</name>
</gene>
<evidence type="ECO:0000256" key="1">
    <source>
        <dbReference type="ARBA" id="ARBA00023239"/>
    </source>
</evidence>
<dbReference type="OrthoDB" id="4311537at2759"/>
<dbReference type="InterPro" id="IPR024083">
    <property type="entry name" value="Fumarase/histidase_N"/>
</dbReference>
<organism evidence="4 5">
    <name type="scientific">Penicillium italicum</name>
    <name type="common">Blue mold</name>
    <dbReference type="NCBI Taxonomy" id="40296"/>
    <lineage>
        <taxon>Eukaryota</taxon>
        <taxon>Fungi</taxon>
        <taxon>Dikarya</taxon>
        <taxon>Ascomycota</taxon>
        <taxon>Pezizomycotina</taxon>
        <taxon>Eurotiomycetes</taxon>
        <taxon>Eurotiomycetidae</taxon>
        <taxon>Eurotiales</taxon>
        <taxon>Aspergillaceae</taxon>
        <taxon>Penicillium</taxon>
    </lineage>
</organism>
<keyword evidence="5" id="KW-1185">Reference proteome</keyword>
<dbReference type="PANTHER" id="PTHR42696:SF2">
    <property type="entry name" value="ASPARTATE AMMONIA-LYASE"/>
    <property type="match status" value="1"/>
</dbReference>
<dbReference type="Gene3D" id="1.10.40.30">
    <property type="entry name" value="Fumarase/aspartase (C-terminal domain)"/>
    <property type="match status" value="1"/>
</dbReference>
<dbReference type="Proteomes" id="UP000030104">
    <property type="component" value="Unassembled WGS sequence"/>
</dbReference>
<dbReference type="OMA" id="EICENYV"/>
<dbReference type="InterPro" id="IPR008948">
    <property type="entry name" value="L-Aspartase-like"/>
</dbReference>
<evidence type="ECO:0000259" key="3">
    <source>
        <dbReference type="Pfam" id="PF10415"/>
    </source>
</evidence>
<dbReference type="InterPro" id="IPR000362">
    <property type="entry name" value="Fumarate_lyase_fam"/>
</dbReference>
<dbReference type="Pfam" id="PF00206">
    <property type="entry name" value="Lyase_1"/>
    <property type="match status" value="1"/>
</dbReference>
<dbReference type="GO" id="GO:0006099">
    <property type="term" value="P:tricarboxylic acid cycle"/>
    <property type="evidence" value="ECO:0007669"/>
    <property type="project" value="InterPro"/>
</dbReference>
<dbReference type="PROSITE" id="PS00163">
    <property type="entry name" value="FUMARATE_LYASES"/>
    <property type="match status" value="1"/>
</dbReference>
<feature type="domain" description="Fumarase C C-terminal" evidence="3">
    <location>
        <begin position="411"/>
        <end position="456"/>
    </location>
</feature>
<evidence type="ECO:0000313" key="5">
    <source>
        <dbReference type="Proteomes" id="UP000030104"/>
    </source>
</evidence>
<dbReference type="InterPro" id="IPR051546">
    <property type="entry name" value="Aspartate_Ammonia-Lyase"/>
</dbReference>
<accession>A0A0A2L9E6</accession>
<dbReference type="Gene3D" id="1.10.275.10">
    <property type="entry name" value="Fumarase/aspartase (N-terminal domain)"/>
    <property type="match status" value="1"/>
</dbReference>
<dbReference type="HOGENOM" id="CLU_021594_4_1_1"/>
<dbReference type="FunFam" id="1.20.200.10:FF:000001">
    <property type="entry name" value="Fumarate hydratase, mitochondrial"/>
    <property type="match status" value="1"/>
</dbReference>
<dbReference type="Gene3D" id="1.20.200.10">
    <property type="entry name" value="Fumarase/aspartase (Central domain)"/>
    <property type="match status" value="1"/>
</dbReference>
<dbReference type="InterPro" id="IPR020557">
    <property type="entry name" value="Fumarate_lyase_CS"/>
</dbReference>
<dbReference type="GO" id="GO:0006531">
    <property type="term" value="P:aspartate metabolic process"/>
    <property type="evidence" value="ECO:0007669"/>
    <property type="project" value="TreeGrafter"/>
</dbReference>
<dbReference type="InterPro" id="IPR018951">
    <property type="entry name" value="Fumarase_C_C"/>
</dbReference>
<reference evidence="4 5" key="1">
    <citation type="journal article" date="2015" name="Mol. Plant Microbe Interact.">
        <title>Genome, transcriptome, and functional analyses of Penicillium expansum provide new insights into secondary metabolism and pathogenicity.</title>
        <authorList>
            <person name="Ballester A.R."/>
            <person name="Marcet-Houben M."/>
            <person name="Levin E."/>
            <person name="Sela N."/>
            <person name="Selma-Lazaro C."/>
            <person name="Carmona L."/>
            <person name="Wisniewski M."/>
            <person name="Droby S."/>
            <person name="Gonzalez-Candelas L."/>
            <person name="Gabaldon T."/>
        </authorList>
    </citation>
    <scope>NUCLEOTIDE SEQUENCE [LARGE SCALE GENOMIC DNA]</scope>
    <source>
        <strain evidence="4 5">PHI-1</strain>
    </source>
</reference>
<dbReference type="FunFam" id="1.10.275.10:FF:000001">
    <property type="entry name" value="Fumarate hydratase, mitochondrial"/>
    <property type="match status" value="1"/>
</dbReference>
<evidence type="ECO:0000313" key="4">
    <source>
        <dbReference type="EMBL" id="KGO75806.1"/>
    </source>
</evidence>
<evidence type="ECO:0000259" key="2">
    <source>
        <dbReference type="Pfam" id="PF00206"/>
    </source>
</evidence>
<dbReference type="STRING" id="40296.A0A0A2L9E6"/>
<dbReference type="PhylomeDB" id="A0A0A2L9E6"/>
<sequence length="466" mass="50039">MSMANTRVEKDSLGELELPAEVLYGINTSRSLENFPLSGRSITTWPDFIYAFATIKQASARANFEIGSLTAEQADAIFAACEEIKVGKHDAHLVVDMLEGSGGTSTNMNMNEVIANIAAKASGRALSDYSFIHPNDHVNLGQSTNDVVPTAMKLAVYRAMAKALRTLRQLVDALATKHEEFRSVLRLGRTCLQDAQPMTLGQAFGGYEAVIQRHADQLDTIREQFLTVPLGGTAIGTGFGSQPGYKAAVFRHLSALFDTKVQPTGNAFDGMQNMDNCARLSGELRNTANTLWKIANDLILLSSGPSGGINEVTLPSVQAGSSIMPGKVNPVIPIAVCQVAFAITGNDTAIAMGCQQGMLEINHFELLVCDRLLDSIRLLTGATGIFTRRCIDNIIANEDVSRKHLLASSALATALVPTLGYAQVSTIVRAALAEKKPFLDVVIEKGLLTEDEITSVIAHSTHHDNV</sequence>
<dbReference type="NCBIfam" id="NF008909">
    <property type="entry name" value="PRK12273.1"/>
    <property type="match status" value="1"/>
</dbReference>
<proteinExistence type="predicted"/>
<dbReference type="EMBL" id="JQGA01000430">
    <property type="protein sequence ID" value="KGO75806.1"/>
    <property type="molecule type" value="Genomic_DNA"/>
</dbReference>
<protein>
    <submittedName>
        <fullName evidence="4">Fumarase C, C-terminal</fullName>
    </submittedName>
</protein>
<comment type="caution">
    <text evidence="4">The sequence shown here is derived from an EMBL/GenBank/DDBJ whole genome shotgun (WGS) entry which is preliminary data.</text>
</comment>
<name>A0A0A2L9E6_PENIT</name>
<dbReference type="AlphaFoldDB" id="A0A0A2L9E6"/>